<keyword evidence="1" id="KW-0969">Cilium</keyword>
<dbReference type="PRINTS" id="PR00950">
    <property type="entry name" value="TYPE3IMSPROT"/>
</dbReference>
<keyword evidence="1" id="KW-0966">Cell projection</keyword>
<dbReference type="PANTHER" id="PTHR30531:SF12">
    <property type="entry name" value="FLAGELLAR BIOSYNTHETIC PROTEIN FLHB"/>
    <property type="match status" value="1"/>
</dbReference>
<accession>A0A3B1CML2</accession>
<reference evidence="1" key="1">
    <citation type="submission" date="2018-06" db="EMBL/GenBank/DDBJ databases">
        <authorList>
            <person name="Zhirakovskaya E."/>
        </authorList>
    </citation>
    <scope>NUCLEOTIDE SEQUENCE</scope>
</reference>
<sequence length="91" mass="10160">MADKKKMAVALKYKTLEQAAPSVVAKGAGEIAERIIKIAKENGIPIKEDPDLVETLSRLDLNREIPPELYHVIAEVLAWIYKVNKQFDGKS</sequence>
<dbReference type="GO" id="GO:0009306">
    <property type="term" value="P:protein secretion"/>
    <property type="evidence" value="ECO:0007669"/>
    <property type="project" value="InterPro"/>
</dbReference>
<dbReference type="EMBL" id="UOGC01000100">
    <property type="protein sequence ID" value="VAX20135.1"/>
    <property type="molecule type" value="Genomic_DNA"/>
</dbReference>
<evidence type="ECO:0000313" key="1">
    <source>
        <dbReference type="EMBL" id="VAX20135.1"/>
    </source>
</evidence>
<organism evidence="1">
    <name type="scientific">hydrothermal vent metagenome</name>
    <dbReference type="NCBI Taxonomy" id="652676"/>
    <lineage>
        <taxon>unclassified sequences</taxon>
        <taxon>metagenomes</taxon>
        <taxon>ecological metagenomes</taxon>
    </lineage>
</organism>
<dbReference type="AlphaFoldDB" id="A0A3B1CML2"/>
<gene>
    <name evidence="1" type="ORF">MNBD_NITROSPINAE01-696</name>
</gene>
<dbReference type="GO" id="GO:0005886">
    <property type="term" value="C:plasma membrane"/>
    <property type="evidence" value="ECO:0007669"/>
    <property type="project" value="TreeGrafter"/>
</dbReference>
<dbReference type="InterPro" id="IPR006135">
    <property type="entry name" value="T3SS_substrate_exporter"/>
</dbReference>
<protein>
    <submittedName>
        <fullName evidence="1">Flagellar biosynthesis protein FlhB</fullName>
    </submittedName>
</protein>
<proteinExistence type="predicted"/>
<dbReference type="InterPro" id="IPR029025">
    <property type="entry name" value="T3SS_substrate_exporter_C"/>
</dbReference>
<keyword evidence="1" id="KW-0282">Flagellum</keyword>
<dbReference type="Gene3D" id="3.40.1690.10">
    <property type="entry name" value="secretion proteins EscU"/>
    <property type="match status" value="1"/>
</dbReference>
<dbReference type="PANTHER" id="PTHR30531">
    <property type="entry name" value="FLAGELLAR BIOSYNTHETIC PROTEIN FLHB"/>
    <property type="match status" value="1"/>
</dbReference>
<name>A0A3B1CML2_9ZZZZ</name>
<dbReference type="SUPFAM" id="SSF160544">
    <property type="entry name" value="EscU C-terminal domain-like"/>
    <property type="match status" value="1"/>
</dbReference>
<dbReference type="Pfam" id="PF01312">
    <property type="entry name" value="Bac_export_2"/>
    <property type="match status" value="1"/>
</dbReference>